<keyword evidence="2" id="KW-1185">Reference proteome</keyword>
<accession>A0A4U0VJ02</accession>
<proteinExistence type="predicted"/>
<dbReference type="AlphaFoldDB" id="A0A4U0VJ02"/>
<dbReference type="Proteomes" id="UP000308768">
    <property type="component" value="Unassembled WGS sequence"/>
</dbReference>
<gene>
    <name evidence="1" type="ORF">B0A49_12823</name>
</gene>
<name>A0A4U0VJ02_9PEZI</name>
<evidence type="ECO:0000313" key="2">
    <source>
        <dbReference type="Proteomes" id="UP000308768"/>
    </source>
</evidence>
<sequence length="339" mass="38664">MSVTATTGIAWGIPVDIVRLGAHLEAYLQMKPTIAALRLSHRFGRGPEAHITMLPTEIIGMIEEELLMQPRRDAYSSWSEAGQCFRETCRPRDHFTKEQVQDIMDDMGMDLSDSDTESELMDSADDFLGDNPDFFWETHMAQKERWRALVCQHVKACGNFVKYDKILESDFGLEAFITHTTMTEGLCSHSTCSTETTVSYIILPTKFSRKTVEQNEAFWEELYSAQTNNAVLVETSSLSLTEAHRARFVRAMKVLDLEPHSHIEELQETISAYSPKHSRGYLNAVDPVQTTTSAEKMREIMKRQLLDKTARRESKSTSQLLKGTWPKLIVLVALKYLTW</sequence>
<reference evidence="1 2" key="1">
    <citation type="submission" date="2017-03" db="EMBL/GenBank/DDBJ databases">
        <title>Genomes of endolithic fungi from Antarctica.</title>
        <authorList>
            <person name="Coleine C."/>
            <person name="Masonjones S."/>
            <person name="Stajich J.E."/>
        </authorList>
    </citation>
    <scope>NUCLEOTIDE SEQUENCE [LARGE SCALE GENOMIC DNA]</scope>
    <source>
        <strain evidence="1 2">CCFEE 5187</strain>
    </source>
</reference>
<evidence type="ECO:0000313" key="1">
    <source>
        <dbReference type="EMBL" id="TKA49281.1"/>
    </source>
</evidence>
<comment type="caution">
    <text evidence="1">The sequence shown here is derived from an EMBL/GenBank/DDBJ whole genome shotgun (WGS) entry which is preliminary data.</text>
</comment>
<protein>
    <submittedName>
        <fullName evidence="1">Uncharacterized protein</fullName>
    </submittedName>
</protein>
<dbReference type="EMBL" id="NAJN01002784">
    <property type="protein sequence ID" value="TKA49281.1"/>
    <property type="molecule type" value="Genomic_DNA"/>
</dbReference>
<organism evidence="1 2">
    <name type="scientific">Cryomyces minteri</name>
    <dbReference type="NCBI Taxonomy" id="331657"/>
    <lineage>
        <taxon>Eukaryota</taxon>
        <taxon>Fungi</taxon>
        <taxon>Dikarya</taxon>
        <taxon>Ascomycota</taxon>
        <taxon>Pezizomycotina</taxon>
        <taxon>Dothideomycetes</taxon>
        <taxon>Dothideomycetes incertae sedis</taxon>
        <taxon>Cryomyces</taxon>
    </lineage>
</organism>
<dbReference type="OrthoDB" id="3795850at2759"/>